<feature type="compositionally biased region" description="Pro residues" evidence="1">
    <location>
        <begin position="1321"/>
        <end position="1397"/>
    </location>
</feature>
<feature type="non-terminal residue" evidence="2">
    <location>
        <position position="1397"/>
    </location>
</feature>
<comment type="caution">
    <text evidence="2">The sequence shown here is derived from an EMBL/GenBank/DDBJ whole genome shotgun (WGS) entry which is preliminary data.</text>
</comment>
<feature type="region of interest" description="Disordered" evidence="1">
    <location>
        <begin position="1268"/>
        <end position="1397"/>
    </location>
</feature>
<keyword evidence="3" id="KW-1185">Reference proteome</keyword>
<dbReference type="PANTHER" id="PTHR24216">
    <property type="entry name" value="PAXILLIN-RELATED"/>
    <property type="match status" value="1"/>
</dbReference>
<evidence type="ECO:0000313" key="2">
    <source>
        <dbReference type="EMBL" id="GFS29650.1"/>
    </source>
</evidence>
<feature type="compositionally biased region" description="Low complexity" evidence="1">
    <location>
        <begin position="1310"/>
        <end position="1320"/>
    </location>
</feature>
<name>A0A8X6K7N9_NEPPI</name>
<dbReference type="Proteomes" id="UP000887013">
    <property type="component" value="Unassembled WGS sequence"/>
</dbReference>
<evidence type="ECO:0000256" key="1">
    <source>
        <dbReference type="SAM" id="MobiDB-lite"/>
    </source>
</evidence>
<protein>
    <submittedName>
        <fullName evidence="2">Uncharacterized protein</fullName>
    </submittedName>
</protein>
<evidence type="ECO:0000313" key="3">
    <source>
        <dbReference type="Proteomes" id="UP000887013"/>
    </source>
</evidence>
<dbReference type="EMBL" id="BMAW01041576">
    <property type="protein sequence ID" value="GFS29650.1"/>
    <property type="molecule type" value="Genomic_DNA"/>
</dbReference>
<feature type="region of interest" description="Disordered" evidence="1">
    <location>
        <begin position="667"/>
        <end position="690"/>
    </location>
</feature>
<proteinExistence type="predicted"/>
<dbReference type="OrthoDB" id="5877502at2759"/>
<reference evidence="2" key="1">
    <citation type="submission" date="2020-08" db="EMBL/GenBank/DDBJ databases">
        <title>Multicomponent nature underlies the extraordinary mechanical properties of spider dragline silk.</title>
        <authorList>
            <person name="Kono N."/>
            <person name="Nakamura H."/>
            <person name="Mori M."/>
            <person name="Yoshida Y."/>
            <person name="Ohtoshi R."/>
            <person name="Malay A.D."/>
            <person name="Moran D.A.P."/>
            <person name="Tomita M."/>
            <person name="Numata K."/>
            <person name="Arakawa K."/>
        </authorList>
    </citation>
    <scope>NUCLEOTIDE SEQUENCE</scope>
</reference>
<accession>A0A8X6K7N9</accession>
<sequence>MINQEVVNAVQTRSQTEAKKKGNDSSKINVVEKGEGAIIISPENNNQISIPALQKDIPELVLMKINWEDFIKAQKDHGDLKTIYEQVLSQTTALDKSYSLVDELLVKNREDKLGNMVKLLFTSFFNYWCFKMNYRGYSPPTPNFSPRVRHHHPIFPNQPMMGPRRSPNYEDLFYRRERLRHHSSYFEENSPLPSMRQAFRDEESNTYRPNPQFRYSREDDIYVKDRLRETEERLHLQYSSSRNYNDNCVDNVSGLYSSANKLNDKDPLFSNLERNLSLRQSRCSGFSNNTFPRQNAPCDIPSSSNSFNNFQSYNRNVDSFQNDPSFSKLESISNKVITSPIYSKNNSYSNQDTFLEKQSLAVPFLHKENLISDDLYANKSNPMKQPSLIDSEFLECIKNTEEQQRRLNELDEKVSITSEIMHSPNHISIEKSKSYDVSPTFCMNQILSNDVYQLKNISNLKFQPGILGEKESSLPDQSYKFQDKNVNSISKNCAPSESKDLDKNITPSFESAVEDTCFESNISFENIKKSEIVPDSNDKIDSNIANNKLNENFDTSSCEVSIQMPIEHDEKTDILLNEEKKIINSNGNCIVEEKVNTSAHNWLDKSSEAKSKIFETNNAVTNSPCKKLSDANSEINQEILQNGSQVSVESLSSSDWSKTDSIPFLEAPDSQLVSSPPRFSRKSTDDPLPVKSAAASETAQICSGESSINGSVLEHAIASLGIYSPIVGLDFIIEDKRSLLVEGSFPFRCKLCNSSIARTLILDHILGSKHRLRYVKMKDEATYDRIMHLNDQDAKNGKIFEAAANLEIEFGRGTVVVSLVSSSKGVKSVPTINLDEIDHNHMDKNFKSSGSSDMDSLKTVDDKEIKTEDQILTNFTKSLENKLQNTEYMSSISSSYSSELISDQDDETLVNDEKITQDFKLNEMFHSKSEVHSNINEQASLSMHSSFSEIDHHSKLSNIHSAIKRTSSPFELDLSKRLKNEPLKYESKDINVNTFKDANVQTSFDPELLSAAITEHESQSGFFNSSLLEHLSKCNISSDDEANIVLRSVDVLLKLLLRYKLKDHANIDVENLMSTLTNCKSSSELSKILDLLKGKKLSEDKNISNPAVQYMMEIENANEHPSKHETILQMSNVPCSSKLQEITLSSTETKNVNSIQGMCTNAQNLEYDIQAMGSNSDLIPSTMNASQASKASWLQPPPFFDWPNSSNVMTSTNSPVTMAQSGQNNIIWSSPYQSNLAYYQQPGYGIPLYQSCIPILPLMTSRSMRLFPQRKRVPPSPKSRVPLTRHPTTVVRLPSPSDTQSPRPPISGISLTPSSLTSEAPLPPLPTSEAPLPPPPTSEAPLPPPPTSDAPLPPLPTSEAPLPPPPTSEAPLPPPMRSTSLPPPPIPGAPLPPPPIP</sequence>
<gene>
    <name evidence="2" type="primary">NCL1_49734</name>
    <name evidence="2" type="ORF">NPIL_414921</name>
</gene>
<organism evidence="2 3">
    <name type="scientific">Nephila pilipes</name>
    <name type="common">Giant wood spider</name>
    <name type="synonym">Nephila maculata</name>
    <dbReference type="NCBI Taxonomy" id="299642"/>
    <lineage>
        <taxon>Eukaryota</taxon>
        <taxon>Metazoa</taxon>
        <taxon>Ecdysozoa</taxon>
        <taxon>Arthropoda</taxon>
        <taxon>Chelicerata</taxon>
        <taxon>Arachnida</taxon>
        <taxon>Araneae</taxon>
        <taxon>Araneomorphae</taxon>
        <taxon>Entelegynae</taxon>
        <taxon>Araneoidea</taxon>
        <taxon>Nephilidae</taxon>
        <taxon>Nephila</taxon>
    </lineage>
</organism>
<dbReference type="PANTHER" id="PTHR24216:SF65">
    <property type="entry name" value="PAXILLIN-LIKE PROTEIN 1"/>
    <property type="match status" value="1"/>
</dbReference>